<evidence type="ECO:0000256" key="3">
    <source>
        <dbReference type="ARBA" id="ARBA00023157"/>
    </source>
</evidence>
<dbReference type="GO" id="GO:0003723">
    <property type="term" value="F:RNA binding"/>
    <property type="evidence" value="ECO:0007669"/>
    <property type="project" value="InterPro"/>
</dbReference>
<dbReference type="AlphaFoldDB" id="A0A197JJL6"/>
<dbReference type="InterPro" id="IPR033130">
    <property type="entry name" value="RNase_T2_His_AS_2"/>
</dbReference>
<organism evidence="8 9">
    <name type="scientific">Linnemannia elongata AG-77</name>
    <dbReference type="NCBI Taxonomy" id="1314771"/>
    <lineage>
        <taxon>Eukaryota</taxon>
        <taxon>Fungi</taxon>
        <taxon>Fungi incertae sedis</taxon>
        <taxon>Mucoromycota</taxon>
        <taxon>Mortierellomycotina</taxon>
        <taxon>Mortierellomycetes</taxon>
        <taxon>Mortierellales</taxon>
        <taxon>Mortierellaceae</taxon>
        <taxon>Linnemannia</taxon>
    </lineage>
</organism>
<feature type="active site" evidence="4">
    <location>
        <position position="84"/>
    </location>
</feature>
<dbReference type="GO" id="GO:0006401">
    <property type="term" value="P:RNA catabolic process"/>
    <property type="evidence" value="ECO:0007669"/>
    <property type="project" value="TreeGrafter"/>
</dbReference>
<dbReference type="PROSITE" id="PS00530">
    <property type="entry name" value="RNASE_T2_1"/>
    <property type="match status" value="1"/>
</dbReference>
<accession>A0A197JJL6</accession>
<dbReference type="OrthoDB" id="435754at2759"/>
<evidence type="ECO:0000256" key="1">
    <source>
        <dbReference type="ARBA" id="ARBA00007469"/>
    </source>
</evidence>
<dbReference type="GO" id="GO:0005576">
    <property type="term" value="C:extracellular region"/>
    <property type="evidence" value="ECO:0007669"/>
    <property type="project" value="TreeGrafter"/>
</dbReference>
<gene>
    <name evidence="8" type="ORF">K457DRAFT_23412</name>
</gene>
<evidence type="ECO:0000256" key="2">
    <source>
        <dbReference type="ARBA" id="ARBA00012571"/>
    </source>
</evidence>
<dbReference type="PANTHER" id="PTHR11240">
    <property type="entry name" value="RIBONUCLEASE T2"/>
    <property type="match status" value="1"/>
</dbReference>
<proteinExistence type="inferred from homology"/>
<evidence type="ECO:0000256" key="4">
    <source>
        <dbReference type="PIRSR" id="PIRSR633697-1"/>
    </source>
</evidence>
<evidence type="ECO:0000313" key="8">
    <source>
        <dbReference type="EMBL" id="OAQ25168.1"/>
    </source>
</evidence>
<evidence type="ECO:0000313" key="9">
    <source>
        <dbReference type="Proteomes" id="UP000078512"/>
    </source>
</evidence>
<protein>
    <recommendedName>
        <fullName evidence="2">ribonuclease T2</fullName>
        <ecNumber evidence="2">4.6.1.19</ecNumber>
    </recommendedName>
</protein>
<dbReference type="InterPro" id="IPR018188">
    <property type="entry name" value="RNase_T2_His_AS_1"/>
</dbReference>
<feature type="compositionally biased region" description="Pro residues" evidence="6">
    <location>
        <begin position="271"/>
        <end position="289"/>
    </location>
</feature>
<evidence type="ECO:0000256" key="6">
    <source>
        <dbReference type="SAM" id="MobiDB-lite"/>
    </source>
</evidence>
<feature type="region of interest" description="Disordered" evidence="6">
    <location>
        <begin position="268"/>
        <end position="306"/>
    </location>
</feature>
<keyword evidence="3" id="KW-1015">Disulfide bond</keyword>
<reference evidence="8 9" key="1">
    <citation type="submission" date="2016-05" db="EMBL/GenBank/DDBJ databases">
        <title>Genome sequencing reveals origins of a unique bacterial endosymbiosis in the earliest lineages of terrestrial Fungi.</title>
        <authorList>
            <consortium name="DOE Joint Genome Institute"/>
            <person name="Uehling J."/>
            <person name="Gryganskyi A."/>
            <person name="Hameed K."/>
            <person name="Tschaplinski T."/>
            <person name="Misztal P."/>
            <person name="Wu S."/>
            <person name="Desiro A."/>
            <person name="Vande Pol N."/>
            <person name="Du Z.-Y."/>
            <person name="Zienkiewicz A."/>
            <person name="Zienkiewicz K."/>
            <person name="Morin E."/>
            <person name="Tisserant E."/>
            <person name="Splivallo R."/>
            <person name="Hainaut M."/>
            <person name="Henrissat B."/>
            <person name="Ohm R."/>
            <person name="Kuo A."/>
            <person name="Yan J."/>
            <person name="Lipzen A."/>
            <person name="Nolan M."/>
            <person name="Labutti K."/>
            <person name="Barry K."/>
            <person name="Goldstein A."/>
            <person name="Labbe J."/>
            <person name="Schadt C."/>
            <person name="Tuskan G."/>
            <person name="Grigoriev I."/>
            <person name="Martin F."/>
            <person name="Vilgalys R."/>
            <person name="Bonito G."/>
        </authorList>
    </citation>
    <scope>NUCLEOTIDE SEQUENCE [LARGE SCALE GENOMIC DNA]</scope>
    <source>
        <strain evidence="8 9">AG-77</strain>
    </source>
</reference>
<feature type="chain" id="PRO_5008276013" description="ribonuclease T2" evidence="7">
    <location>
        <begin position="24"/>
        <end position="441"/>
    </location>
</feature>
<dbReference type="GO" id="GO:0033897">
    <property type="term" value="F:ribonuclease T2 activity"/>
    <property type="evidence" value="ECO:0007669"/>
    <property type="project" value="UniProtKB-EC"/>
</dbReference>
<keyword evidence="7" id="KW-0732">Signal</keyword>
<name>A0A197JJL6_9FUNG</name>
<dbReference type="InterPro" id="IPR036430">
    <property type="entry name" value="RNase_T2-like_sf"/>
</dbReference>
<comment type="similarity">
    <text evidence="1 5">Belongs to the RNase T2 family.</text>
</comment>
<evidence type="ECO:0000256" key="7">
    <source>
        <dbReference type="SAM" id="SignalP"/>
    </source>
</evidence>
<evidence type="ECO:0000256" key="5">
    <source>
        <dbReference type="RuleBase" id="RU004328"/>
    </source>
</evidence>
<feature type="active site" evidence="4">
    <location>
        <position position="150"/>
    </location>
</feature>
<dbReference type="InterPro" id="IPR033697">
    <property type="entry name" value="Ribonuclease_T2_eukaryotic"/>
</dbReference>
<dbReference type="Proteomes" id="UP000078512">
    <property type="component" value="Unassembled WGS sequence"/>
</dbReference>
<dbReference type="PANTHER" id="PTHR11240:SF22">
    <property type="entry name" value="RIBONUCLEASE T2"/>
    <property type="match status" value="1"/>
</dbReference>
<dbReference type="PROSITE" id="PS00531">
    <property type="entry name" value="RNASE_T2_2"/>
    <property type="match status" value="1"/>
</dbReference>
<keyword evidence="9" id="KW-1185">Reference proteome</keyword>
<dbReference type="EMBL" id="KV442082">
    <property type="protein sequence ID" value="OAQ25168.1"/>
    <property type="molecule type" value="Genomic_DNA"/>
</dbReference>
<dbReference type="Pfam" id="PF00445">
    <property type="entry name" value="Ribonuclease_T2"/>
    <property type="match status" value="1"/>
</dbReference>
<feature type="active site" evidence="4">
    <location>
        <position position="146"/>
    </location>
</feature>
<sequence>MKLLSSVTLAIGLFSLLKTSAAADPVLNTTAIQPFDANSCPLNVLSCSPDSRNINACCLPSMGLIVLVQQWFDGVGPSNAFTLHGLWPDTCAGGRGPPNGCDSRRVYNNVAARLQSYKGIQPGFMDDMATYWGSFKDDNNAFWSHEWSKHGTCISNLSPSCTNPSTFTPNQDVYEYFRQGLELRAQYDLYTALAKAGILPGSNPDVVEMHEAIGSAFGVDAQINCEGGVLNEVWMYFNVKNGNQYVPTGPKYPGSCRGYISYPVKKRALPARPPSSPPGQSPPQVPPPSVITTNPTGAWPTRPTTNLITTTTTTRTTTQPAGPVRTGVQTGTCSTEGATVCVNPGVSKQFSKCDRGRWIVNECRVGRSAQAITAASVLDGIFPISVALSASVLSADIDSTAGLATADPCLVSTFDPANLMEITMTSKIPQSHSGGVNPNMS</sequence>
<dbReference type="InterPro" id="IPR001568">
    <property type="entry name" value="RNase_T2-like"/>
</dbReference>
<feature type="signal peptide" evidence="7">
    <location>
        <begin position="1"/>
        <end position="23"/>
    </location>
</feature>
<dbReference type="SUPFAM" id="SSF55895">
    <property type="entry name" value="Ribonuclease Rh-like"/>
    <property type="match status" value="1"/>
</dbReference>
<dbReference type="EC" id="4.6.1.19" evidence="2"/>
<dbReference type="Gene3D" id="3.90.730.10">
    <property type="entry name" value="Ribonuclease T2-like"/>
    <property type="match status" value="1"/>
</dbReference>
<dbReference type="CDD" id="cd01061">
    <property type="entry name" value="RNase_T2_euk"/>
    <property type="match status" value="1"/>
</dbReference>